<evidence type="ECO:0000313" key="2">
    <source>
        <dbReference type="EMBL" id="ACO32331.1"/>
    </source>
</evidence>
<keyword evidence="3" id="KW-1185">Reference proteome</keyword>
<evidence type="ECO:0000313" key="3">
    <source>
        <dbReference type="Proteomes" id="UP000002207"/>
    </source>
</evidence>
<evidence type="ECO:0000256" key="1">
    <source>
        <dbReference type="SAM" id="MobiDB-lite"/>
    </source>
</evidence>
<dbReference type="HOGENOM" id="CLU_3303157_0_0_0"/>
<dbReference type="AlphaFoldDB" id="C1F2K9"/>
<dbReference type="Proteomes" id="UP000002207">
    <property type="component" value="Chromosome"/>
</dbReference>
<dbReference type="EMBL" id="CP001472">
    <property type="protein sequence ID" value="ACO32331.1"/>
    <property type="molecule type" value="Genomic_DNA"/>
</dbReference>
<feature type="region of interest" description="Disordered" evidence="1">
    <location>
        <begin position="1"/>
        <end position="39"/>
    </location>
</feature>
<accession>C1F2K9</accession>
<protein>
    <submittedName>
        <fullName evidence="2">Uncharacterized protein</fullName>
    </submittedName>
</protein>
<gene>
    <name evidence="2" type="ordered locus">ACP_2668</name>
</gene>
<name>C1F2K9_ACIC5</name>
<feature type="compositionally biased region" description="Basic and acidic residues" evidence="1">
    <location>
        <begin position="1"/>
        <end position="12"/>
    </location>
</feature>
<reference evidence="2 3" key="1">
    <citation type="journal article" date="2009" name="Appl. Environ. Microbiol.">
        <title>Three genomes from the phylum Acidobacteria provide insight into the lifestyles of these microorganisms in soils.</title>
        <authorList>
            <person name="Ward N.L."/>
            <person name="Challacombe J.F."/>
            <person name="Janssen P.H."/>
            <person name="Henrissat B."/>
            <person name="Coutinho P.M."/>
            <person name="Wu M."/>
            <person name="Xie G."/>
            <person name="Haft D.H."/>
            <person name="Sait M."/>
            <person name="Badger J."/>
            <person name="Barabote R.D."/>
            <person name="Bradley B."/>
            <person name="Brettin T.S."/>
            <person name="Brinkac L.M."/>
            <person name="Bruce D."/>
            <person name="Creasy T."/>
            <person name="Daugherty S.C."/>
            <person name="Davidsen T.M."/>
            <person name="DeBoy R.T."/>
            <person name="Detter J.C."/>
            <person name="Dodson R.J."/>
            <person name="Durkin A.S."/>
            <person name="Ganapathy A."/>
            <person name="Gwinn-Giglio M."/>
            <person name="Han C.S."/>
            <person name="Khouri H."/>
            <person name="Kiss H."/>
            <person name="Kothari S.P."/>
            <person name="Madupu R."/>
            <person name="Nelson K.E."/>
            <person name="Nelson W.C."/>
            <person name="Paulsen I."/>
            <person name="Penn K."/>
            <person name="Ren Q."/>
            <person name="Rosovitz M.J."/>
            <person name="Selengut J.D."/>
            <person name="Shrivastava S."/>
            <person name="Sullivan S.A."/>
            <person name="Tapia R."/>
            <person name="Thompson L.S."/>
            <person name="Watkins K.L."/>
            <person name="Yang Q."/>
            <person name="Yu C."/>
            <person name="Zafar N."/>
            <person name="Zhou L."/>
            <person name="Kuske C.R."/>
        </authorList>
    </citation>
    <scope>NUCLEOTIDE SEQUENCE [LARGE SCALE GENOMIC DNA]</scope>
    <source>
        <strain evidence="3">ATCC 51196 / DSM 11244 / BCRC 80197 / JCM 7670 / NBRC 15755 / NCIMB 13165 / 161</strain>
    </source>
</reference>
<proteinExistence type="predicted"/>
<dbReference type="KEGG" id="aca:ACP_2668"/>
<organism evidence="2 3">
    <name type="scientific">Acidobacterium capsulatum (strain ATCC 51196 / DSM 11244 / BCRC 80197 / JCM 7670 / NBRC 15755 / NCIMB 13165 / 161)</name>
    <dbReference type="NCBI Taxonomy" id="240015"/>
    <lineage>
        <taxon>Bacteria</taxon>
        <taxon>Pseudomonadati</taxon>
        <taxon>Acidobacteriota</taxon>
        <taxon>Terriglobia</taxon>
        <taxon>Terriglobales</taxon>
        <taxon>Acidobacteriaceae</taxon>
        <taxon>Acidobacterium</taxon>
    </lineage>
</organism>
<sequence length="39" mass="4370">MEDRISEFRPSREGASALPIRAHPEDGPSLSVMKEMNVE</sequence>
<dbReference type="InParanoid" id="C1F2K9"/>